<protein>
    <recommendedName>
        <fullName evidence="2">Glycosyl hydrolase family 95 catalytic domain-containing protein</fullName>
    </recommendedName>
</protein>
<dbReference type="AlphaFoldDB" id="A0A420GA99"/>
<reference evidence="3 4" key="1">
    <citation type="submission" date="2016-07" db="EMBL/GenBank/DDBJ databases">
        <title>Genome analysis of Sphingobacterium siyangense T12B17.</title>
        <authorList>
            <person name="Xu D."/>
            <person name="Su Y."/>
            <person name="Zheng S."/>
        </authorList>
    </citation>
    <scope>NUCLEOTIDE SEQUENCE [LARGE SCALE GENOMIC DNA]</scope>
    <source>
        <strain evidence="3 4">T12B17</strain>
    </source>
</reference>
<comment type="caution">
    <text evidence="3">The sequence shown here is derived from an EMBL/GenBank/DDBJ whole genome shotgun (WGS) entry which is preliminary data.</text>
</comment>
<gene>
    <name evidence="3" type="ORF">BCY89_01010</name>
</gene>
<dbReference type="InterPro" id="IPR012341">
    <property type="entry name" value="6hp_glycosidase-like_sf"/>
</dbReference>
<dbReference type="Gene3D" id="1.50.10.10">
    <property type="match status" value="1"/>
</dbReference>
<evidence type="ECO:0000313" key="4">
    <source>
        <dbReference type="Proteomes" id="UP000286402"/>
    </source>
</evidence>
<name>A0A420GA99_9SPHI</name>
<dbReference type="GO" id="GO:0005975">
    <property type="term" value="P:carbohydrate metabolic process"/>
    <property type="evidence" value="ECO:0007669"/>
    <property type="project" value="InterPro"/>
</dbReference>
<feature type="signal peptide" evidence="1">
    <location>
        <begin position="1"/>
        <end position="25"/>
    </location>
</feature>
<dbReference type="Proteomes" id="UP000286402">
    <property type="component" value="Unassembled WGS sequence"/>
</dbReference>
<dbReference type="InterPro" id="IPR013780">
    <property type="entry name" value="Glyco_hydro_b"/>
</dbReference>
<dbReference type="Pfam" id="PF22124">
    <property type="entry name" value="Glyco_hydro_95_cat"/>
    <property type="match status" value="1"/>
</dbReference>
<evidence type="ECO:0000313" key="3">
    <source>
        <dbReference type="EMBL" id="RKF42104.1"/>
    </source>
</evidence>
<feature type="chain" id="PRO_5019128862" description="Glycosyl hydrolase family 95 catalytic domain-containing protein" evidence="1">
    <location>
        <begin position="26"/>
        <end position="762"/>
    </location>
</feature>
<dbReference type="Gene3D" id="2.60.40.1180">
    <property type="entry name" value="Golgi alpha-mannosidase II"/>
    <property type="match status" value="1"/>
</dbReference>
<keyword evidence="4" id="KW-1185">Reference proteome</keyword>
<evidence type="ECO:0000256" key="1">
    <source>
        <dbReference type="SAM" id="SignalP"/>
    </source>
</evidence>
<dbReference type="PANTHER" id="PTHR31084:SF0">
    <property type="entry name" value="ALPHA-L-FUCOSIDASE 2"/>
    <property type="match status" value="1"/>
</dbReference>
<dbReference type="RefSeq" id="WP_183043832.1">
    <property type="nucleotide sequence ID" value="NZ_MCAQ01000001.1"/>
</dbReference>
<dbReference type="Gene3D" id="2.70.98.50">
    <property type="entry name" value="putative glycoside hydrolase family protein from bacillus halodurans"/>
    <property type="match status" value="1"/>
</dbReference>
<accession>A0A420GA99</accession>
<dbReference type="SUPFAM" id="SSF48208">
    <property type="entry name" value="Six-hairpin glycosidases"/>
    <property type="match status" value="1"/>
</dbReference>
<dbReference type="InterPro" id="IPR054363">
    <property type="entry name" value="GH95_cat"/>
</dbReference>
<evidence type="ECO:0000259" key="2">
    <source>
        <dbReference type="Pfam" id="PF22124"/>
    </source>
</evidence>
<keyword evidence="1" id="KW-0732">Signal</keyword>
<dbReference type="PANTHER" id="PTHR31084">
    <property type="entry name" value="ALPHA-L-FUCOSIDASE 2"/>
    <property type="match status" value="1"/>
</dbReference>
<feature type="domain" description="Glycosyl hydrolase family 95 catalytic" evidence="2">
    <location>
        <begin position="302"/>
        <end position="663"/>
    </location>
</feature>
<sequence>MKSPNLKLVFFTCFLGFCSFGQSLAQRSPIPSGILNRSKAVVSQYVAKFDLPATRIPSQVAVDAPLLGNGSTGVAIAGTPDRQTYYLARNDFWRLKSGFNESYPAVLGKVEVAIPMLKKANYQVDVDLYTAIATSTFQAGDTLLEIRSFVSEKDDCLILQFQNKGKKQINGQINLLLPAEDQFKNNPPAESLFPAVTQQGTRGNGTIFISRGFEELVDIPTKAAAAGKIITQQQPDFNLHAGESLTYVCALSSNFKSKNCVEKVLNTVDGLDLKNVKLLEREHKKWWADFWSESYVEIPDKVIEKQYYLSHYVMGSCSRDPQFAPPIFGTWITREIPNWNGDYHLNYNYMAPYYGLYSSNHLAAAGSYEQPLLDFMERGKFYSKEITGISEGLLYPVGIGPKGMETTRQNAIMESVFGGYIQGGQVEHKGLFFGQKSNVSYGVTNMATAFYTTYDRNYARKIYPYVRGAAVFWSNYVKKDENGRYVIFNDAIHEGTVGDSNPILSLGLVRQTLQLAADLSAYLDVDRQLTVNWTQLKANLATFPVQEKEGKSVFRYTEKGPAWWNDNTLGIQHIFPAMQIDLESDQRWIAIARNTIEKMGRWTDNNGTNSFFPAAVRVGYSADSILYHLHRYSQNTYPNGFQRNNPHGIENCSTVPTTINQMLCGVHQQVLKLFPVWPKQQHGEFGNLRVDGAFLVSSKLENGAVTYVEILSEQGRNLILDNPWPGRKISWRKNGKIMQPLEGDRLRIATKKGDRIYLQVAV</sequence>
<dbReference type="InterPro" id="IPR008928">
    <property type="entry name" value="6-hairpin_glycosidase_sf"/>
</dbReference>
<organism evidence="3 4">
    <name type="scientific">Sphingobacterium siyangense</name>
    <dbReference type="NCBI Taxonomy" id="459529"/>
    <lineage>
        <taxon>Bacteria</taxon>
        <taxon>Pseudomonadati</taxon>
        <taxon>Bacteroidota</taxon>
        <taxon>Sphingobacteriia</taxon>
        <taxon>Sphingobacteriales</taxon>
        <taxon>Sphingobacteriaceae</taxon>
        <taxon>Sphingobacterium</taxon>
    </lineage>
</organism>
<dbReference type="GO" id="GO:0004560">
    <property type="term" value="F:alpha-L-fucosidase activity"/>
    <property type="evidence" value="ECO:0007669"/>
    <property type="project" value="TreeGrafter"/>
</dbReference>
<proteinExistence type="predicted"/>
<dbReference type="EMBL" id="MCAQ01000001">
    <property type="protein sequence ID" value="RKF42104.1"/>
    <property type="molecule type" value="Genomic_DNA"/>
</dbReference>